<reference evidence="1" key="1">
    <citation type="submission" date="2020-09" db="EMBL/GenBank/DDBJ databases">
        <authorList>
            <person name="Palma L."/>
            <person name="Caballero P."/>
            <person name="Berry C."/>
            <person name="Del Valle E."/>
        </authorList>
    </citation>
    <scope>NUCLEOTIDE SEQUENCE</scope>
    <source>
        <strain evidence="1">M</strain>
    </source>
</reference>
<name>A0AAW3YUW3_9GAMM</name>
<dbReference type="EMBL" id="JACXBF010000386">
    <property type="protein sequence ID" value="MBD2801780.1"/>
    <property type="molecule type" value="Genomic_DNA"/>
</dbReference>
<comment type="caution">
    <text evidence="1">The sequence shown here is derived from an EMBL/GenBank/DDBJ whole genome shotgun (WGS) entry which is preliminary data.</text>
</comment>
<proteinExistence type="predicted"/>
<dbReference type="Proteomes" id="UP001193920">
    <property type="component" value="Unassembled WGS sequence"/>
</dbReference>
<dbReference type="AlphaFoldDB" id="A0AAW3YUW3"/>
<organism evidence="1">
    <name type="scientific">Xenorhabdus szentirmaii</name>
    <dbReference type="NCBI Taxonomy" id="290112"/>
    <lineage>
        <taxon>Bacteria</taxon>
        <taxon>Pseudomonadati</taxon>
        <taxon>Pseudomonadota</taxon>
        <taxon>Gammaproteobacteria</taxon>
        <taxon>Enterobacterales</taxon>
        <taxon>Morganellaceae</taxon>
        <taxon>Xenorhabdus</taxon>
    </lineage>
</organism>
<evidence type="ECO:0000313" key="1">
    <source>
        <dbReference type="EMBL" id="MBD2801780.1"/>
    </source>
</evidence>
<protein>
    <submittedName>
        <fullName evidence="1">Uncharacterized protein</fullName>
    </submittedName>
</protein>
<accession>A0AAW3YUW3</accession>
<dbReference type="RefSeq" id="WP_323869377.1">
    <property type="nucleotide sequence ID" value="NZ_JACXBF010000386.1"/>
</dbReference>
<gene>
    <name evidence="1" type="ORF">ID854_15360</name>
</gene>
<reference evidence="1" key="2">
    <citation type="journal article" date="2024" name="Toxins">
        <title>Genome Sequence Analysis of Native Xenorhabdus Strains Isolated from Entomopathogenic Nematodes in Argentina.</title>
        <authorList>
            <person name="Palma L."/>
            <person name="Frizzo L."/>
            <person name="Kaiser S."/>
            <person name="Berry C."/>
            <person name="Caballero P."/>
            <person name="Bode H.B."/>
            <person name="Del Valle E.E."/>
        </authorList>
    </citation>
    <scope>NUCLEOTIDE SEQUENCE</scope>
    <source>
        <strain evidence="1">M</strain>
    </source>
</reference>
<sequence>MSIHQQPTPETREVALLIDAEHAEYDELISIIEARDQEIVQLKLRVNELVECLLLSGTLNMVHQICASMPKSESIRRKARQENRLKRAN</sequence>